<protein>
    <submittedName>
        <fullName evidence="2">Oxidoreductase alpha subunit</fullName>
    </submittedName>
</protein>
<organism evidence="2 3">
    <name type="scientific">Lasius niger</name>
    <name type="common">Black garden ant</name>
    <dbReference type="NCBI Taxonomy" id="67767"/>
    <lineage>
        <taxon>Eukaryota</taxon>
        <taxon>Metazoa</taxon>
        <taxon>Ecdysozoa</taxon>
        <taxon>Arthropoda</taxon>
        <taxon>Hexapoda</taxon>
        <taxon>Insecta</taxon>
        <taxon>Pterygota</taxon>
        <taxon>Neoptera</taxon>
        <taxon>Endopterygota</taxon>
        <taxon>Hymenoptera</taxon>
        <taxon>Apocrita</taxon>
        <taxon>Aculeata</taxon>
        <taxon>Formicoidea</taxon>
        <taxon>Formicidae</taxon>
        <taxon>Formicinae</taxon>
        <taxon>Lasius</taxon>
        <taxon>Lasius</taxon>
    </lineage>
</organism>
<feature type="domain" description="Molybdopterin dinucleotide-binding" evidence="1">
    <location>
        <begin position="112"/>
        <end position="167"/>
    </location>
</feature>
<dbReference type="SUPFAM" id="SSF50692">
    <property type="entry name" value="ADC-like"/>
    <property type="match status" value="1"/>
</dbReference>
<dbReference type="Pfam" id="PF01568">
    <property type="entry name" value="Molydop_binding"/>
    <property type="match status" value="1"/>
</dbReference>
<dbReference type="EMBL" id="LBMM01030966">
    <property type="protein sequence ID" value="KMQ81847.1"/>
    <property type="molecule type" value="Genomic_DNA"/>
</dbReference>
<gene>
    <name evidence="2" type="ORF">RF55_25010</name>
</gene>
<reference evidence="2 3" key="1">
    <citation type="submission" date="2015-04" db="EMBL/GenBank/DDBJ databases">
        <title>Lasius niger genome sequencing.</title>
        <authorList>
            <person name="Konorov E.A."/>
            <person name="Nikitin M.A."/>
            <person name="Kirill M.V."/>
            <person name="Chang P."/>
        </authorList>
    </citation>
    <scope>NUCLEOTIDE SEQUENCE [LARGE SCALE GENOMIC DNA]</scope>
    <source>
        <tissue evidence="2">Whole</tissue>
    </source>
</reference>
<dbReference type="OrthoDB" id="10059791at2759"/>
<keyword evidence="3" id="KW-1185">Reference proteome</keyword>
<proteinExistence type="predicted"/>
<dbReference type="GO" id="GO:0016491">
    <property type="term" value="F:oxidoreductase activity"/>
    <property type="evidence" value="ECO:0007669"/>
    <property type="project" value="InterPro"/>
</dbReference>
<dbReference type="Proteomes" id="UP000036403">
    <property type="component" value="Unassembled WGS sequence"/>
</dbReference>
<dbReference type="STRING" id="67767.A0A0J7JUL7"/>
<accession>A0A0J7JUL7</accession>
<dbReference type="PaxDb" id="67767-A0A0J7JUL7"/>
<feature type="non-terminal residue" evidence="2">
    <location>
        <position position="176"/>
    </location>
</feature>
<evidence type="ECO:0000313" key="3">
    <source>
        <dbReference type="Proteomes" id="UP000036403"/>
    </source>
</evidence>
<name>A0A0J7JUL7_LASNI</name>
<dbReference type="InterPro" id="IPR009010">
    <property type="entry name" value="Asp_de-COase-like_dom_sf"/>
</dbReference>
<evidence type="ECO:0000259" key="1">
    <source>
        <dbReference type="Pfam" id="PF01568"/>
    </source>
</evidence>
<evidence type="ECO:0000313" key="2">
    <source>
        <dbReference type="EMBL" id="KMQ81847.1"/>
    </source>
</evidence>
<dbReference type="InterPro" id="IPR006657">
    <property type="entry name" value="MoPterin_dinucl-bd_dom"/>
</dbReference>
<dbReference type="SUPFAM" id="SSF53706">
    <property type="entry name" value="Formate dehydrogenase/DMSO reductase, domains 1-3"/>
    <property type="match status" value="1"/>
</dbReference>
<dbReference type="GO" id="GO:0043546">
    <property type="term" value="F:molybdopterin cofactor binding"/>
    <property type="evidence" value="ECO:0007669"/>
    <property type="project" value="InterPro"/>
</dbReference>
<dbReference type="AlphaFoldDB" id="A0A0J7JUL7"/>
<comment type="caution">
    <text evidence="2">The sequence shown here is derived from an EMBL/GenBank/DDBJ whole genome shotgun (WGS) entry which is preliminary data.</text>
</comment>
<sequence length="176" mass="19888">MSMVHASSGKLKPASEFLRSEPAIIAGIAEAVIPDSKVDWTNLVADYDRIRFLIEQTIPGFDNYNGRIRHPGGFRMPLPPTERVWPTPSGKAVFSVYKGVHENIRVEGDDVFRLIPLRSHDQYNTTIYAMDDRYRGVFGRRDVLFMNEQDMATQGLEHGDRVDIETAIDHDLSAPS</sequence>